<dbReference type="Pfam" id="PF00497">
    <property type="entry name" value="SBP_bac_3"/>
    <property type="match status" value="1"/>
</dbReference>
<dbReference type="PATRIC" id="fig|582475.4.peg.1341"/>
<dbReference type="EMBL" id="LFXJ01000005">
    <property type="protein sequence ID" value="KMY32263.1"/>
    <property type="molecule type" value="Genomic_DNA"/>
</dbReference>
<name>A0A0K9FDI7_9BACI</name>
<feature type="region of interest" description="Disordered" evidence="4">
    <location>
        <begin position="25"/>
        <end position="45"/>
    </location>
</feature>
<feature type="compositionally biased region" description="Polar residues" evidence="4">
    <location>
        <begin position="29"/>
        <end position="39"/>
    </location>
</feature>
<dbReference type="CDD" id="cd13627">
    <property type="entry name" value="PBP2_AA_binding_like_2"/>
    <property type="match status" value="1"/>
</dbReference>
<evidence type="ECO:0000256" key="3">
    <source>
        <dbReference type="ARBA" id="ARBA00023288"/>
    </source>
</evidence>
<dbReference type="PANTHER" id="PTHR35936:SF17">
    <property type="entry name" value="ARGININE-BINDING EXTRACELLULAR PROTEIN ARTP"/>
    <property type="match status" value="1"/>
</dbReference>
<dbReference type="GeneID" id="96598384"/>
<evidence type="ECO:0000256" key="1">
    <source>
        <dbReference type="ARBA" id="ARBA00022729"/>
    </source>
</evidence>
<dbReference type="AlphaFoldDB" id="A0A0K9FDI7"/>
<evidence type="ECO:0000256" key="2">
    <source>
        <dbReference type="ARBA" id="ARBA00023139"/>
    </source>
</evidence>
<dbReference type="RefSeq" id="WP_049665415.1">
    <property type="nucleotide sequence ID" value="NZ_JBIVOC010000006.1"/>
</dbReference>
<gene>
    <name evidence="7" type="ORF">ACZ11_08945</name>
</gene>
<feature type="domain" description="Solute-binding protein family 3/N-terminal" evidence="6">
    <location>
        <begin position="47"/>
        <end position="280"/>
    </location>
</feature>
<dbReference type="InterPro" id="IPR001638">
    <property type="entry name" value="Solute-binding_3/MltF_N"/>
</dbReference>
<evidence type="ECO:0000313" key="8">
    <source>
        <dbReference type="Proteomes" id="UP000037326"/>
    </source>
</evidence>
<organism evidence="7 8">
    <name type="scientific">Lysinibacillus xylanilyticus</name>
    <dbReference type="NCBI Taxonomy" id="582475"/>
    <lineage>
        <taxon>Bacteria</taxon>
        <taxon>Bacillati</taxon>
        <taxon>Bacillota</taxon>
        <taxon>Bacilli</taxon>
        <taxon>Bacillales</taxon>
        <taxon>Bacillaceae</taxon>
        <taxon>Lysinibacillus</taxon>
    </lineage>
</organism>
<feature type="chain" id="PRO_5038508850" evidence="5">
    <location>
        <begin position="20"/>
        <end position="288"/>
    </location>
</feature>
<protein>
    <submittedName>
        <fullName evidence="7">ABC transporter substrate-binding protein</fullName>
    </submittedName>
</protein>
<accession>A0A0K9FDI7</accession>
<dbReference type="Gene3D" id="3.40.190.10">
    <property type="entry name" value="Periplasmic binding protein-like II"/>
    <property type="match status" value="2"/>
</dbReference>
<evidence type="ECO:0000313" key="7">
    <source>
        <dbReference type="EMBL" id="KMY32263.1"/>
    </source>
</evidence>
<keyword evidence="2" id="KW-0564">Palmitate</keyword>
<reference evidence="8" key="1">
    <citation type="submission" date="2015-07" db="EMBL/GenBank/DDBJ databases">
        <authorList>
            <consortium name="Consortium for Microbial Forensics and Genomics (microFORGE)"/>
            <person name="Knight B.M."/>
            <person name="Roberts D.P."/>
            <person name="Lin D."/>
            <person name="Hari K."/>
            <person name="Fletcher J."/>
            <person name="Melcher U."/>
            <person name="Blagden T."/>
            <person name="Winegar R.A."/>
        </authorList>
    </citation>
    <scope>NUCLEOTIDE SEQUENCE [LARGE SCALE GENOMIC DNA]</scope>
    <source>
        <strain evidence="8">DSM 23493</strain>
    </source>
</reference>
<evidence type="ECO:0000259" key="6">
    <source>
        <dbReference type="SMART" id="SM00062"/>
    </source>
</evidence>
<feature type="signal peptide" evidence="5">
    <location>
        <begin position="1"/>
        <end position="19"/>
    </location>
</feature>
<dbReference type="PROSITE" id="PS51257">
    <property type="entry name" value="PROKAR_LIPOPROTEIN"/>
    <property type="match status" value="1"/>
</dbReference>
<dbReference type="OrthoDB" id="9774451at2"/>
<keyword evidence="1 5" id="KW-0732">Signal</keyword>
<evidence type="ECO:0000256" key="5">
    <source>
        <dbReference type="SAM" id="SignalP"/>
    </source>
</evidence>
<evidence type="ECO:0000256" key="4">
    <source>
        <dbReference type="SAM" id="MobiDB-lite"/>
    </source>
</evidence>
<keyword evidence="3" id="KW-0449">Lipoprotein</keyword>
<proteinExistence type="predicted"/>
<sequence length="288" mass="31410">MKRKWLVLMLSVMTAILLAACGTGDKKATTSSSNEGSKTNTDEGGGQFRIGMEAGYAPFNWTQQGDANGAVKIADNAEYAGGYDVQMAKKIAEGLGKELVIVKLEWDGLVPALQSNKIDAIIAGMSPTEERKQTIDFTENYYTSDFVMVIKKGSKYEKATSIQDFSGAKITSQLNTSNYNVIDQIKDVKKQTAMDSFPAMRVALEAGKIDGYVAERPEGISAEAANDKFTYVKFEKGFDTDISNTSIAVGLRKGDADLEKINEILKGISEDERQKIMEEAIHQQPAAQ</sequence>
<dbReference type="Proteomes" id="UP000037326">
    <property type="component" value="Unassembled WGS sequence"/>
</dbReference>
<comment type="caution">
    <text evidence="7">The sequence shown here is derived from an EMBL/GenBank/DDBJ whole genome shotgun (WGS) entry which is preliminary data.</text>
</comment>
<dbReference type="PANTHER" id="PTHR35936">
    <property type="entry name" value="MEMBRANE-BOUND LYTIC MUREIN TRANSGLYCOSYLASE F"/>
    <property type="match status" value="1"/>
</dbReference>
<dbReference type="SUPFAM" id="SSF53850">
    <property type="entry name" value="Periplasmic binding protein-like II"/>
    <property type="match status" value="1"/>
</dbReference>
<dbReference type="SMART" id="SM00062">
    <property type="entry name" value="PBPb"/>
    <property type="match status" value="1"/>
</dbReference>